<dbReference type="Proteomes" id="UP001516662">
    <property type="component" value="Unassembled WGS sequence"/>
</dbReference>
<dbReference type="InterPro" id="IPR028345">
    <property type="entry name" value="Antibiotic_NAT-like"/>
</dbReference>
<dbReference type="Pfam" id="PF02522">
    <property type="entry name" value="Antibiotic_NAT"/>
    <property type="match status" value="1"/>
</dbReference>
<dbReference type="PANTHER" id="PTHR11104:SF0">
    <property type="entry name" value="SPBETA PROPHAGE-DERIVED AMINOGLYCOSIDE N(3')-ACETYLTRANSFERASE-LIKE PROTEIN YOKD"/>
    <property type="match status" value="1"/>
</dbReference>
<proteinExistence type="inferred from homology"/>
<evidence type="ECO:0000313" key="5">
    <source>
        <dbReference type="EMBL" id="MBE4908517.1"/>
    </source>
</evidence>
<dbReference type="EC" id="2.3.1.-" evidence="4"/>
<evidence type="ECO:0000313" key="6">
    <source>
        <dbReference type="Proteomes" id="UP001516662"/>
    </source>
</evidence>
<evidence type="ECO:0000256" key="1">
    <source>
        <dbReference type="ARBA" id="ARBA00006383"/>
    </source>
</evidence>
<comment type="catalytic activity">
    <reaction evidence="4">
        <text>a 2-deoxystreptamine antibiotic + acetyl-CoA = an N(3)-acetyl-2-deoxystreptamine antibiotic + CoA + H(+)</text>
        <dbReference type="Rhea" id="RHEA:12665"/>
        <dbReference type="ChEBI" id="CHEBI:15378"/>
        <dbReference type="ChEBI" id="CHEBI:57287"/>
        <dbReference type="ChEBI" id="CHEBI:57288"/>
        <dbReference type="ChEBI" id="CHEBI:57921"/>
        <dbReference type="ChEBI" id="CHEBI:77452"/>
        <dbReference type="EC" id="2.3.1.81"/>
    </reaction>
</comment>
<keyword evidence="2 4" id="KW-0808">Transferase</keyword>
<accession>A0ABR9QJ38</accession>
<dbReference type="InterPro" id="IPR003679">
    <property type="entry name" value="Amioglycoside_AcTrfase"/>
</dbReference>
<gene>
    <name evidence="5" type="ORF">IMZ08_10660</name>
</gene>
<dbReference type="PANTHER" id="PTHR11104">
    <property type="entry name" value="AMINOGLYCOSIDE N3-ACETYLTRANSFERASE"/>
    <property type="match status" value="1"/>
</dbReference>
<protein>
    <recommendedName>
        <fullName evidence="4">Aminoglycoside N(3)-acetyltransferase</fullName>
        <ecNumber evidence="4">2.3.1.-</ecNumber>
    </recommendedName>
</protein>
<evidence type="ECO:0000256" key="3">
    <source>
        <dbReference type="ARBA" id="ARBA00023315"/>
    </source>
</evidence>
<sequence>MSELKSIEQLKTPNTRTSLAIDFKKLGLEKGMVVIVHSSLSSFGWICGGPVAVIQALMDVVGEEGTIVMPTQTGDNSDPSSWQNPPVPEEWWPIIRNEMPAYDPKVTPTRAMGKIVETFRTYPNVKRSFHPAYSFAAWGKHAEYVLTEQPLESGFGPQSPLAKIYELDGYVLLLGVGHDSNTSLHLAEHAIDMPKMVRKGAAMIEDGERVWKTFEEIEYNSDVFEELGKDFEVKHQINLLIIGNADCKLMSQRYLVNFGRDWLQNKHSNE</sequence>
<dbReference type="EMBL" id="JADCLJ010000020">
    <property type="protein sequence ID" value="MBE4908517.1"/>
    <property type="molecule type" value="Genomic_DNA"/>
</dbReference>
<keyword evidence="3 4" id="KW-0012">Acyltransferase</keyword>
<comment type="caution">
    <text evidence="5">The sequence shown here is derived from an EMBL/GenBank/DDBJ whole genome shotgun (WGS) entry which is preliminary data.</text>
</comment>
<name>A0ABR9QJ38_9BACI</name>
<dbReference type="SUPFAM" id="SSF110710">
    <property type="entry name" value="TTHA0583/YokD-like"/>
    <property type="match status" value="1"/>
</dbReference>
<reference evidence="5 6" key="1">
    <citation type="submission" date="2020-10" db="EMBL/GenBank/DDBJ databases">
        <title>Bacillus sp. HD4P25, an endophyte from a halophyte.</title>
        <authorList>
            <person name="Sun J.-Q."/>
        </authorList>
    </citation>
    <scope>NUCLEOTIDE SEQUENCE [LARGE SCALE GENOMIC DNA]</scope>
    <source>
        <strain evidence="5 6">YIM 93174</strain>
    </source>
</reference>
<keyword evidence="6" id="KW-1185">Reference proteome</keyword>
<evidence type="ECO:0000256" key="4">
    <source>
        <dbReference type="RuleBase" id="RU365031"/>
    </source>
</evidence>
<dbReference type="RefSeq" id="WP_193536288.1">
    <property type="nucleotide sequence ID" value="NZ_JADCLJ010000020.1"/>
</dbReference>
<keyword evidence="4" id="KW-0046">Antibiotic resistance</keyword>
<organism evidence="5 6">
    <name type="scientific">Litchfieldia luteola</name>
    <dbReference type="NCBI Taxonomy" id="682179"/>
    <lineage>
        <taxon>Bacteria</taxon>
        <taxon>Bacillati</taxon>
        <taxon>Bacillota</taxon>
        <taxon>Bacilli</taxon>
        <taxon>Bacillales</taxon>
        <taxon>Bacillaceae</taxon>
        <taxon>Litchfieldia</taxon>
    </lineage>
</organism>
<evidence type="ECO:0000256" key="2">
    <source>
        <dbReference type="ARBA" id="ARBA00022679"/>
    </source>
</evidence>
<comment type="similarity">
    <text evidence="1 4">Belongs to the antibiotic N-acetyltransferase family.</text>
</comment>